<keyword evidence="2" id="KW-1185">Reference proteome</keyword>
<protein>
    <submittedName>
        <fullName evidence="1">Uncharacterized protein</fullName>
    </submittedName>
</protein>
<sequence>MDHCQALIPSMMPFVIKASRQNRIFFDAGTYPGIFVFVYDQ</sequence>
<reference evidence="1 2" key="1">
    <citation type="journal article" date="2011" name="J. Bacteriol.">
        <title>Draft genome sequence of Methylophaga aminisulfidivorans MP T.</title>
        <authorList>
            <person name="Han G.H."/>
            <person name="Kim W."/>
            <person name="Chun J."/>
            <person name="Kim S.W."/>
        </authorList>
    </citation>
    <scope>NUCLEOTIDE SEQUENCE [LARGE SCALE GENOMIC DNA]</scope>
    <source>
        <strain evidence="2">MP(T)</strain>
    </source>
</reference>
<proteinExistence type="predicted"/>
<organism evidence="1 2">
    <name type="scientific">Methylophaga aminisulfidivorans MP</name>
    <dbReference type="NCBI Taxonomy" id="1026882"/>
    <lineage>
        <taxon>Bacteria</taxon>
        <taxon>Pseudomonadati</taxon>
        <taxon>Pseudomonadota</taxon>
        <taxon>Gammaproteobacteria</taxon>
        <taxon>Thiotrichales</taxon>
        <taxon>Piscirickettsiaceae</taxon>
        <taxon>Methylophaga</taxon>
    </lineage>
</organism>
<dbReference type="AlphaFoldDB" id="F5T2T2"/>
<dbReference type="STRING" id="1026882.MAMP_00761"/>
<dbReference type="EMBL" id="AFIG01000003">
    <property type="protein sequence ID" value="EGL53293.1"/>
    <property type="molecule type" value="Genomic_DNA"/>
</dbReference>
<evidence type="ECO:0000313" key="1">
    <source>
        <dbReference type="EMBL" id="EGL53293.1"/>
    </source>
</evidence>
<name>F5T2T2_9GAMM</name>
<accession>F5T2T2</accession>
<gene>
    <name evidence="1" type="ORF">MAMP_00761</name>
</gene>
<evidence type="ECO:0000313" key="2">
    <source>
        <dbReference type="Proteomes" id="UP000003544"/>
    </source>
</evidence>
<comment type="caution">
    <text evidence="1">The sequence shown here is derived from an EMBL/GenBank/DDBJ whole genome shotgun (WGS) entry which is preliminary data.</text>
</comment>
<dbReference type="Proteomes" id="UP000003544">
    <property type="component" value="Unassembled WGS sequence"/>
</dbReference>